<reference evidence="1 2" key="1">
    <citation type="submission" date="2019-11" db="EMBL/GenBank/DDBJ databases">
        <title>Isolation and Application of One Kind of P-Hydroxybenzoic Acid Degrading Bacterium in Mitigating Cropping Obstacle of Cucumber.</title>
        <authorList>
            <person name="Wu F."/>
            <person name="An Y."/>
        </authorList>
    </citation>
    <scope>NUCLEOTIDE SEQUENCE [LARGE SCALE GENOMIC DNA]</scope>
    <source>
        <strain evidence="1 2">P620</strain>
    </source>
</reference>
<dbReference type="EMBL" id="CP046115">
    <property type="protein sequence ID" value="QGN37884.1"/>
    <property type="molecule type" value="Genomic_DNA"/>
</dbReference>
<dbReference type="Gene3D" id="3.30.910.10">
    <property type="entry name" value="DinI-like"/>
    <property type="match status" value="1"/>
</dbReference>
<dbReference type="PANTHER" id="PTHR36572:SF3">
    <property type="entry name" value="VIRULENCE PROTEIN MSGA"/>
    <property type="match status" value="1"/>
</dbReference>
<dbReference type="PANTHER" id="PTHR36572">
    <property type="entry name" value="DNA DAMAGE-INDUCIBLE PROTEIN I-RELATED"/>
    <property type="match status" value="1"/>
</dbReference>
<proteinExistence type="predicted"/>
<accession>A0A6B8MUI0</accession>
<dbReference type="Proteomes" id="UP000427108">
    <property type="component" value="Chromosome"/>
</dbReference>
<dbReference type="AlphaFoldDB" id="A0A6B8MUI0"/>
<gene>
    <name evidence="1" type="ORF">GJ746_11485</name>
</gene>
<organism evidence="1 2">
    <name type="scientific">Klebsiella oxytoca</name>
    <dbReference type="NCBI Taxonomy" id="571"/>
    <lineage>
        <taxon>Bacteria</taxon>
        <taxon>Pseudomonadati</taxon>
        <taxon>Pseudomonadota</taxon>
        <taxon>Gammaproteobacteria</taxon>
        <taxon>Enterobacterales</taxon>
        <taxon>Enterobacteriaceae</taxon>
        <taxon>Klebsiella/Raoultella group</taxon>
        <taxon>Klebsiella</taxon>
    </lineage>
</organism>
<dbReference type="Pfam" id="PF06183">
    <property type="entry name" value="DinI"/>
    <property type="match status" value="1"/>
</dbReference>
<dbReference type="SUPFAM" id="SSF54857">
    <property type="entry name" value="DNA damage-inducible protein DinI"/>
    <property type="match status" value="1"/>
</dbReference>
<protein>
    <submittedName>
        <fullName evidence="1">DinI-like family protein</fullName>
    </submittedName>
</protein>
<evidence type="ECO:0000313" key="2">
    <source>
        <dbReference type="Proteomes" id="UP000427108"/>
    </source>
</evidence>
<sequence length="52" mass="5903">MIHHIFPDAYISVNPMIALASIDTDASKHEKNQISRATQVVFEEADFWLTEA</sequence>
<dbReference type="InterPro" id="IPR010391">
    <property type="entry name" value="DNA_damage-inducible_DinI-like"/>
</dbReference>
<dbReference type="InterPro" id="IPR036687">
    <property type="entry name" value="DinI-like_sf"/>
</dbReference>
<evidence type="ECO:0000313" key="1">
    <source>
        <dbReference type="EMBL" id="QGN37884.1"/>
    </source>
</evidence>
<name>A0A6B8MUI0_KLEOX</name>
<dbReference type="OrthoDB" id="6475306at2"/>